<dbReference type="AlphaFoldDB" id="A0A9P5VID6"/>
<accession>A0A9P5VID6</accession>
<comment type="caution">
    <text evidence="1">The sequence shown here is derived from an EMBL/GenBank/DDBJ whole genome shotgun (WGS) entry which is preliminary data.</text>
</comment>
<evidence type="ECO:0000313" key="2">
    <source>
        <dbReference type="Proteomes" id="UP000696485"/>
    </source>
</evidence>
<organism evidence="1 2">
    <name type="scientific">Podila minutissima</name>
    <dbReference type="NCBI Taxonomy" id="64525"/>
    <lineage>
        <taxon>Eukaryota</taxon>
        <taxon>Fungi</taxon>
        <taxon>Fungi incertae sedis</taxon>
        <taxon>Mucoromycota</taxon>
        <taxon>Mortierellomycotina</taxon>
        <taxon>Mortierellomycetes</taxon>
        <taxon>Mortierellales</taxon>
        <taxon>Mortierellaceae</taxon>
        <taxon>Podila</taxon>
    </lineage>
</organism>
<keyword evidence="2" id="KW-1185">Reference proteome</keyword>
<dbReference type="EMBL" id="JAAAUY010000913">
    <property type="protein sequence ID" value="KAF9325510.1"/>
    <property type="molecule type" value="Genomic_DNA"/>
</dbReference>
<gene>
    <name evidence="1" type="ORF">BG006_011023</name>
</gene>
<feature type="non-terminal residue" evidence="1">
    <location>
        <position position="165"/>
    </location>
</feature>
<protein>
    <submittedName>
        <fullName evidence="1">Uncharacterized protein</fullName>
    </submittedName>
</protein>
<reference evidence="1" key="1">
    <citation type="journal article" date="2020" name="Fungal Divers.">
        <title>Resolving the Mortierellaceae phylogeny through synthesis of multi-gene phylogenetics and phylogenomics.</title>
        <authorList>
            <person name="Vandepol N."/>
            <person name="Liber J."/>
            <person name="Desiro A."/>
            <person name="Na H."/>
            <person name="Kennedy M."/>
            <person name="Barry K."/>
            <person name="Grigoriev I.V."/>
            <person name="Miller A.N."/>
            <person name="O'Donnell K."/>
            <person name="Stajich J.E."/>
            <person name="Bonito G."/>
        </authorList>
    </citation>
    <scope>NUCLEOTIDE SEQUENCE</scope>
    <source>
        <strain evidence="1">NVP1</strain>
    </source>
</reference>
<dbReference type="Proteomes" id="UP000696485">
    <property type="component" value="Unassembled WGS sequence"/>
</dbReference>
<dbReference type="SUPFAM" id="SSF50370">
    <property type="entry name" value="Ricin B-like lectins"/>
    <property type="match status" value="1"/>
</dbReference>
<sequence length="165" mass="17752">SGINHDDDHFANSSLNMNITMRFASTISLLSTAVALPSATKLQNAMTRLCLDAFYGLSNGAGCLIHFNEDTSANGGQSWCVDMNPSCNESPTVWQCNSGANQRFIRDPNAPGGKWSFMTTFEHPQWGACLLSSTKTAWGSSTEIGTVSATSAGPTGHSYEWNYIN</sequence>
<name>A0A9P5VID6_9FUNG</name>
<evidence type="ECO:0000313" key="1">
    <source>
        <dbReference type="EMBL" id="KAF9325510.1"/>
    </source>
</evidence>
<proteinExistence type="predicted"/>
<dbReference type="InterPro" id="IPR035992">
    <property type="entry name" value="Ricin_B-like_lectins"/>
</dbReference>